<dbReference type="AlphaFoldDB" id="A0A8S1NGX5"/>
<dbReference type="PANTHER" id="PTHR10683:SF18">
    <property type="entry name" value="TRANSALDOLASE"/>
    <property type="match status" value="1"/>
</dbReference>
<evidence type="ECO:0000256" key="3">
    <source>
        <dbReference type="RuleBase" id="RU000501"/>
    </source>
</evidence>
<dbReference type="GO" id="GO:0009052">
    <property type="term" value="P:pentose-phosphate shunt, non-oxidative branch"/>
    <property type="evidence" value="ECO:0007669"/>
    <property type="project" value="TreeGrafter"/>
</dbReference>
<dbReference type="EMBL" id="CAJJDM010000092">
    <property type="protein sequence ID" value="CAD8091978.1"/>
    <property type="molecule type" value="Genomic_DNA"/>
</dbReference>
<keyword evidence="2" id="KW-0704">Schiff base</keyword>
<dbReference type="GO" id="GO:0004801">
    <property type="term" value="F:transaldolase activity"/>
    <property type="evidence" value="ECO:0007669"/>
    <property type="project" value="UniProtKB-EC"/>
</dbReference>
<evidence type="ECO:0000313" key="6">
    <source>
        <dbReference type="Proteomes" id="UP000688137"/>
    </source>
</evidence>
<feature type="region of interest" description="Disordered" evidence="4">
    <location>
        <begin position="84"/>
        <end position="110"/>
    </location>
</feature>
<comment type="caution">
    <text evidence="5">The sequence shown here is derived from an EMBL/GenBank/DDBJ whole genome shotgun (WGS) entry which is preliminary data.</text>
</comment>
<proteinExistence type="predicted"/>
<comment type="function">
    <text evidence="3">Catalyzes the rate-limiting step of the non-oxidative phase in the pentose phosphate pathway. Catalyzes the reversible conversion of sedheptulose-7-phosphate and D-glyceraldehyde 3-phosphate into erythrose-4-phosphate and beta-D-fructose 6-phosphate.</text>
</comment>
<dbReference type="InterPro" id="IPR018225">
    <property type="entry name" value="Transaldolase_AS"/>
</dbReference>
<accession>A0A8S1NGX5</accession>
<organism evidence="5 6">
    <name type="scientific">Paramecium primaurelia</name>
    <dbReference type="NCBI Taxonomy" id="5886"/>
    <lineage>
        <taxon>Eukaryota</taxon>
        <taxon>Sar</taxon>
        <taxon>Alveolata</taxon>
        <taxon>Ciliophora</taxon>
        <taxon>Intramacronucleata</taxon>
        <taxon>Oligohymenophorea</taxon>
        <taxon>Peniculida</taxon>
        <taxon>Parameciidae</taxon>
        <taxon>Paramecium</taxon>
    </lineage>
</organism>
<comment type="pathway">
    <text evidence="3">Carbohydrate degradation; pentose phosphate pathway; D-glyceraldehyde 3-phosphate and beta-D-fructose 6-phosphate from D-ribose 5-phosphate and D-xylulose 5-phosphate (non-oxidative stage): step 2/3.</text>
</comment>
<dbReference type="Pfam" id="PF00923">
    <property type="entry name" value="TAL_FSA"/>
    <property type="match status" value="1"/>
</dbReference>
<protein>
    <recommendedName>
        <fullName evidence="3">Transaldolase</fullName>
        <ecNumber evidence="3">2.2.1.2</ecNumber>
    </recommendedName>
</protein>
<name>A0A8S1NGX5_PARPR</name>
<sequence>MDAAEVQHDGSSPSKKVKSNPNALNSLRDHTVVVADTGKINDIQKFQPQDATTNPSLILEAAKLPEYQALIDDAIQKGIKAYQVSKQPVQKQPKRTNSRKKKDEPENQEIVEPEIPQFNFNTLNPEEQKSVIGLITDQLSVNFGLEILKLVPGYVSTEVDARLSYDKQATIDKAKRIILLYEQAGISKERILIKIASTWEGIQAAKALKKEGIQCNMTLIFNYHQALACAQAGVRLISPFVGRILDWFTKNKSGEDYSKQNHPGVKLVTSIWNSFKKFKYDTIVMAASLRLVDEATELCGCDRMTIPIKLLNDLQSLEGTVLEPKLRLENLEKLNIEKVNVDEKTYRWEMNQDAMGTEKLNEGIRKFAQDLETLENVIKQKLTQNNQ</sequence>
<feature type="compositionally biased region" description="Low complexity" evidence="4">
    <location>
        <begin position="11"/>
        <end position="22"/>
    </location>
</feature>
<dbReference type="GO" id="GO:0005737">
    <property type="term" value="C:cytoplasm"/>
    <property type="evidence" value="ECO:0007669"/>
    <property type="project" value="InterPro"/>
</dbReference>
<feature type="region of interest" description="Disordered" evidence="4">
    <location>
        <begin position="1"/>
        <end position="28"/>
    </location>
</feature>
<dbReference type="PROSITE" id="PS00958">
    <property type="entry name" value="TRANSALDOLASE_2"/>
    <property type="match status" value="1"/>
</dbReference>
<keyword evidence="6" id="KW-1185">Reference proteome</keyword>
<dbReference type="CDD" id="cd00957">
    <property type="entry name" value="Transaldolase_TalAB"/>
    <property type="match status" value="1"/>
</dbReference>
<keyword evidence="3" id="KW-0570">Pentose shunt</keyword>
<evidence type="ECO:0000256" key="1">
    <source>
        <dbReference type="ARBA" id="ARBA00022679"/>
    </source>
</evidence>
<dbReference type="PANTHER" id="PTHR10683">
    <property type="entry name" value="TRANSALDOLASE"/>
    <property type="match status" value="1"/>
</dbReference>
<dbReference type="GO" id="GO:0005975">
    <property type="term" value="P:carbohydrate metabolic process"/>
    <property type="evidence" value="ECO:0007669"/>
    <property type="project" value="InterPro"/>
</dbReference>
<evidence type="ECO:0000313" key="5">
    <source>
        <dbReference type="EMBL" id="CAD8091978.1"/>
    </source>
</evidence>
<dbReference type="OMA" id="THAEFLW"/>
<dbReference type="Proteomes" id="UP000688137">
    <property type="component" value="Unassembled WGS sequence"/>
</dbReference>
<reference evidence="5" key="1">
    <citation type="submission" date="2021-01" db="EMBL/GenBank/DDBJ databases">
        <authorList>
            <consortium name="Genoscope - CEA"/>
            <person name="William W."/>
        </authorList>
    </citation>
    <scope>NUCLEOTIDE SEQUENCE</scope>
</reference>
<comment type="catalytic activity">
    <reaction evidence="3">
        <text>D-sedoheptulose 7-phosphate + D-glyceraldehyde 3-phosphate = D-erythrose 4-phosphate + beta-D-fructose 6-phosphate</text>
        <dbReference type="Rhea" id="RHEA:17053"/>
        <dbReference type="ChEBI" id="CHEBI:16897"/>
        <dbReference type="ChEBI" id="CHEBI:57483"/>
        <dbReference type="ChEBI" id="CHEBI:57634"/>
        <dbReference type="ChEBI" id="CHEBI:59776"/>
        <dbReference type="EC" id="2.2.1.2"/>
    </reaction>
</comment>
<dbReference type="EC" id="2.2.1.2" evidence="3"/>
<dbReference type="InterPro" id="IPR001585">
    <property type="entry name" value="TAL/FSA"/>
</dbReference>
<evidence type="ECO:0000256" key="4">
    <source>
        <dbReference type="SAM" id="MobiDB-lite"/>
    </source>
</evidence>
<gene>
    <name evidence="5" type="ORF">PPRIM_AZ9-3.1.T0890156</name>
</gene>
<keyword evidence="1 3" id="KW-0808">Transferase</keyword>
<evidence type="ECO:0000256" key="2">
    <source>
        <dbReference type="ARBA" id="ARBA00023270"/>
    </source>
</evidence>
<dbReference type="PROSITE" id="PS01054">
    <property type="entry name" value="TRANSALDOLASE_1"/>
    <property type="match status" value="1"/>
</dbReference>
<dbReference type="InterPro" id="IPR004730">
    <property type="entry name" value="Transaldolase_1"/>
</dbReference>